<keyword evidence="8" id="KW-0539">Nucleus</keyword>
<dbReference type="PANTHER" id="PTHR11024:SF3">
    <property type="entry name" value="NUCLEOPORIN SEH1"/>
    <property type="match status" value="1"/>
</dbReference>
<dbReference type="GO" id="GO:0034198">
    <property type="term" value="P:cellular response to amino acid starvation"/>
    <property type="evidence" value="ECO:0007669"/>
    <property type="project" value="TreeGrafter"/>
</dbReference>
<evidence type="ECO:0000256" key="1">
    <source>
        <dbReference type="ARBA" id="ARBA00004567"/>
    </source>
</evidence>
<dbReference type="OrthoDB" id="5566198at2759"/>
<dbReference type="PANTHER" id="PTHR11024">
    <property type="entry name" value="NUCLEAR PORE COMPLEX PROTEIN SEC13 / SEH1 FAMILY MEMBER"/>
    <property type="match status" value="1"/>
</dbReference>
<evidence type="ECO:0000256" key="9">
    <source>
        <dbReference type="SAM" id="MobiDB-lite"/>
    </source>
</evidence>
<reference evidence="10" key="1">
    <citation type="journal article" date="2020" name="New Phytol.">
        <title>Comparative genomics reveals dynamic genome evolution in host specialist ectomycorrhizal fungi.</title>
        <authorList>
            <person name="Lofgren L.A."/>
            <person name="Nguyen N.H."/>
            <person name="Vilgalys R."/>
            <person name="Ruytinx J."/>
            <person name="Liao H.L."/>
            <person name="Branco S."/>
            <person name="Kuo A."/>
            <person name="LaButti K."/>
            <person name="Lipzen A."/>
            <person name="Andreopoulos W."/>
            <person name="Pangilinan J."/>
            <person name="Riley R."/>
            <person name="Hundley H."/>
            <person name="Na H."/>
            <person name="Barry K."/>
            <person name="Grigoriev I.V."/>
            <person name="Stajich J.E."/>
            <person name="Kennedy P.G."/>
        </authorList>
    </citation>
    <scope>NUCLEOTIDE SEQUENCE</scope>
    <source>
        <strain evidence="10">DOB743</strain>
    </source>
</reference>
<evidence type="ECO:0000256" key="3">
    <source>
        <dbReference type="ARBA" id="ARBA00022574"/>
    </source>
</evidence>
<accession>A0A9P6ZFE5</accession>
<name>A0A9P6ZFE5_9AGAM</name>
<keyword evidence="6" id="KW-0811">Translocation</keyword>
<organism evidence="10 11">
    <name type="scientific">Suillus placidus</name>
    <dbReference type="NCBI Taxonomy" id="48579"/>
    <lineage>
        <taxon>Eukaryota</taxon>
        <taxon>Fungi</taxon>
        <taxon>Dikarya</taxon>
        <taxon>Basidiomycota</taxon>
        <taxon>Agaricomycotina</taxon>
        <taxon>Agaricomycetes</taxon>
        <taxon>Agaricomycetidae</taxon>
        <taxon>Boletales</taxon>
        <taxon>Suillineae</taxon>
        <taxon>Suillaceae</taxon>
        <taxon>Suillus</taxon>
    </lineage>
</organism>
<evidence type="ECO:0000256" key="7">
    <source>
        <dbReference type="ARBA" id="ARBA00023132"/>
    </source>
</evidence>
<keyword evidence="7" id="KW-0653">Protein transport</keyword>
<comment type="subcellular location">
    <subcellularLocation>
        <location evidence="1">Nucleus</location>
        <location evidence="1">Nuclear pore complex</location>
    </subcellularLocation>
</comment>
<dbReference type="EMBL" id="JABBWD010000156">
    <property type="protein sequence ID" value="KAG1763648.1"/>
    <property type="molecule type" value="Genomic_DNA"/>
</dbReference>
<dbReference type="GO" id="GO:1904263">
    <property type="term" value="P:positive regulation of TORC1 signaling"/>
    <property type="evidence" value="ECO:0007669"/>
    <property type="project" value="TreeGrafter"/>
</dbReference>
<dbReference type="InterPro" id="IPR015943">
    <property type="entry name" value="WD40/YVTN_repeat-like_dom_sf"/>
</dbReference>
<evidence type="ECO:0000256" key="5">
    <source>
        <dbReference type="ARBA" id="ARBA00022816"/>
    </source>
</evidence>
<keyword evidence="7" id="KW-0906">Nuclear pore complex</keyword>
<dbReference type="Gene3D" id="2.130.10.10">
    <property type="entry name" value="YVTN repeat-like/Quinoprotein amine dehydrogenase"/>
    <property type="match status" value="1"/>
</dbReference>
<dbReference type="Proteomes" id="UP000714275">
    <property type="component" value="Unassembled WGS sequence"/>
</dbReference>
<sequence>MIQTGLIQRATGSPQATSGGSSRWVERAVLVDARGTVRAAEFAPHHFGLKLVDVSSDNHVRIYECLEQSSLATWQLSEEVNISTLPSVSLLSSYSMAFATPTQTSALLKVHLQPWSLKPCSNRKTPPLRDDPEWGIEKQMEGGAYHGIIQLSLSLWPTTLLSSPAGLPAEAGTSLASDGDTPIPFAITSVAWAPMCGRLYHLIATGGRNGHVRICLRRKKLTSKKKAAILNGPQM</sequence>
<dbReference type="SUPFAM" id="SSF50978">
    <property type="entry name" value="WD40 repeat-like"/>
    <property type="match status" value="1"/>
</dbReference>
<keyword evidence="3" id="KW-0853">WD repeat</keyword>
<feature type="region of interest" description="Disordered" evidence="9">
    <location>
        <begin position="1"/>
        <end position="20"/>
    </location>
</feature>
<gene>
    <name evidence="10" type="ORF">EV702DRAFT_1205547</name>
</gene>
<keyword evidence="4" id="KW-0677">Repeat</keyword>
<dbReference type="GO" id="GO:0015031">
    <property type="term" value="P:protein transport"/>
    <property type="evidence" value="ECO:0007669"/>
    <property type="project" value="UniProtKB-KW"/>
</dbReference>
<keyword evidence="5" id="KW-0509">mRNA transport</keyword>
<evidence type="ECO:0000256" key="6">
    <source>
        <dbReference type="ARBA" id="ARBA00023010"/>
    </source>
</evidence>
<dbReference type="GO" id="GO:0051028">
    <property type="term" value="P:mRNA transport"/>
    <property type="evidence" value="ECO:0007669"/>
    <property type="project" value="UniProtKB-KW"/>
</dbReference>
<comment type="caution">
    <text evidence="10">The sequence shown here is derived from an EMBL/GenBank/DDBJ whole genome shotgun (WGS) entry which is preliminary data.</text>
</comment>
<dbReference type="GO" id="GO:0005198">
    <property type="term" value="F:structural molecule activity"/>
    <property type="evidence" value="ECO:0007669"/>
    <property type="project" value="InterPro"/>
</dbReference>
<evidence type="ECO:0000256" key="4">
    <source>
        <dbReference type="ARBA" id="ARBA00022737"/>
    </source>
</evidence>
<keyword evidence="2" id="KW-0813">Transport</keyword>
<dbReference type="InterPro" id="IPR037363">
    <property type="entry name" value="Sec13/Seh1_fam"/>
</dbReference>
<keyword evidence="11" id="KW-1185">Reference proteome</keyword>
<evidence type="ECO:0000313" key="10">
    <source>
        <dbReference type="EMBL" id="KAG1763648.1"/>
    </source>
</evidence>
<evidence type="ECO:0000256" key="8">
    <source>
        <dbReference type="ARBA" id="ARBA00023242"/>
    </source>
</evidence>
<evidence type="ECO:0000256" key="2">
    <source>
        <dbReference type="ARBA" id="ARBA00022448"/>
    </source>
</evidence>
<dbReference type="InterPro" id="IPR036322">
    <property type="entry name" value="WD40_repeat_dom_sf"/>
</dbReference>
<evidence type="ECO:0000313" key="11">
    <source>
        <dbReference type="Proteomes" id="UP000714275"/>
    </source>
</evidence>
<protein>
    <submittedName>
        <fullName evidence="10">Uncharacterized protein</fullName>
    </submittedName>
</protein>
<dbReference type="GO" id="GO:0035859">
    <property type="term" value="C:Seh1-associated complex"/>
    <property type="evidence" value="ECO:0007669"/>
    <property type="project" value="TreeGrafter"/>
</dbReference>
<dbReference type="GO" id="GO:0031080">
    <property type="term" value="C:nuclear pore outer ring"/>
    <property type="evidence" value="ECO:0007669"/>
    <property type="project" value="TreeGrafter"/>
</dbReference>
<dbReference type="AlphaFoldDB" id="A0A9P6ZFE5"/>
<proteinExistence type="predicted"/>